<evidence type="ECO:0000259" key="6">
    <source>
        <dbReference type="Pfam" id="PF14464"/>
    </source>
</evidence>
<dbReference type="GO" id="GO:0006508">
    <property type="term" value="P:proteolysis"/>
    <property type="evidence" value="ECO:0007669"/>
    <property type="project" value="UniProtKB-KW"/>
</dbReference>
<keyword evidence="2" id="KW-0479">Metal-binding</keyword>
<keyword evidence="3" id="KW-0378">Hydrolase</keyword>
<evidence type="ECO:0000256" key="5">
    <source>
        <dbReference type="ARBA" id="ARBA00023049"/>
    </source>
</evidence>
<dbReference type="GeneID" id="14406284"/>
<keyword evidence="4" id="KW-0862">Zinc</keyword>
<keyword evidence="1 7" id="KW-0645">Protease</keyword>
<evidence type="ECO:0000256" key="4">
    <source>
        <dbReference type="ARBA" id="ARBA00022833"/>
    </source>
</evidence>
<keyword evidence="8" id="KW-1185">Reference proteome</keyword>
<dbReference type="RefSeq" id="WP_015325122.1">
    <property type="nucleotide sequence ID" value="NC_019977.1"/>
</dbReference>
<accession>L0KWZ2</accession>
<organism evidence="7 8">
    <name type="scientific">Methanomethylovorans hollandica (strain DSM 15978 / NBRC 107637 / DMS1)</name>
    <dbReference type="NCBI Taxonomy" id="867904"/>
    <lineage>
        <taxon>Archaea</taxon>
        <taxon>Methanobacteriati</taxon>
        <taxon>Methanobacteriota</taxon>
        <taxon>Stenosarchaea group</taxon>
        <taxon>Methanomicrobia</taxon>
        <taxon>Methanosarcinales</taxon>
        <taxon>Methanosarcinaceae</taxon>
        <taxon>Methanomethylovorans</taxon>
    </lineage>
</organism>
<dbReference type="GO" id="GO:0046872">
    <property type="term" value="F:metal ion binding"/>
    <property type="evidence" value="ECO:0007669"/>
    <property type="project" value="UniProtKB-KW"/>
</dbReference>
<evidence type="ECO:0000313" key="8">
    <source>
        <dbReference type="Proteomes" id="UP000010866"/>
    </source>
</evidence>
<evidence type="ECO:0000256" key="3">
    <source>
        <dbReference type="ARBA" id="ARBA00022801"/>
    </source>
</evidence>
<dbReference type="Gene3D" id="3.40.140.10">
    <property type="entry name" value="Cytidine Deaminase, domain 2"/>
    <property type="match status" value="1"/>
</dbReference>
<dbReference type="AlphaFoldDB" id="L0KWZ2"/>
<dbReference type="OrthoDB" id="4612at2157"/>
<dbReference type="SUPFAM" id="SSF102712">
    <property type="entry name" value="JAB1/MPN domain"/>
    <property type="match status" value="1"/>
</dbReference>
<dbReference type="KEGG" id="mhz:Metho_1771"/>
<dbReference type="STRING" id="867904.Metho_1771"/>
<dbReference type="HOGENOM" id="CLU_116578_1_0_2"/>
<gene>
    <name evidence="7" type="ordered locus">Metho_1771</name>
</gene>
<keyword evidence="5" id="KW-0482">Metalloprotease</keyword>
<name>L0KWZ2_METHD</name>
<evidence type="ECO:0000313" key="7">
    <source>
        <dbReference type="EMBL" id="AGB49957.1"/>
    </source>
</evidence>
<dbReference type="InterPro" id="IPR028090">
    <property type="entry name" value="JAB_dom_prok"/>
</dbReference>
<dbReference type="Pfam" id="PF14464">
    <property type="entry name" value="Prok-JAB"/>
    <property type="match status" value="1"/>
</dbReference>
<evidence type="ECO:0000256" key="2">
    <source>
        <dbReference type="ARBA" id="ARBA00022723"/>
    </source>
</evidence>
<dbReference type="EMBL" id="CP003362">
    <property type="protein sequence ID" value="AGB49957.1"/>
    <property type="molecule type" value="Genomic_DNA"/>
</dbReference>
<evidence type="ECO:0000256" key="1">
    <source>
        <dbReference type="ARBA" id="ARBA00022670"/>
    </source>
</evidence>
<dbReference type="CDD" id="cd08072">
    <property type="entry name" value="MPN_archaeal"/>
    <property type="match status" value="1"/>
</dbReference>
<dbReference type="Proteomes" id="UP000010866">
    <property type="component" value="Chromosome"/>
</dbReference>
<proteinExistence type="predicted"/>
<protein>
    <submittedName>
        <fullName evidence="7">Putative metal-dependent protease of the PAD1/JAB1 superfamily</fullName>
    </submittedName>
</protein>
<feature type="domain" description="JAB" evidence="6">
    <location>
        <begin position="13"/>
        <end position="109"/>
    </location>
</feature>
<sequence>MKKIKGIARNTLRFILEVSRSSYPNEFAGLLQAEDGIISEVLILPGTESGESSALLHLFMMPNISTVGSVHSHPRGIVRPSNADIQMFGKTGNYHIIAGYPFDLQSWKCFNSEGEERELQIIDD</sequence>
<reference evidence="8" key="1">
    <citation type="submission" date="2012-02" db="EMBL/GenBank/DDBJ databases">
        <title>Complete sequence of chromosome of Methanomethylovorans hollandica DSM 15978.</title>
        <authorList>
            <person name="Lucas S."/>
            <person name="Copeland A."/>
            <person name="Lapidus A."/>
            <person name="Glavina del Rio T."/>
            <person name="Dalin E."/>
            <person name="Tice H."/>
            <person name="Bruce D."/>
            <person name="Goodwin L."/>
            <person name="Pitluck S."/>
            <person name="Peters L."/>
            <person name="Mikhailova N."/>
            <person name="Held B."/>
            <person name="Kyrpides N."/>
            <person name="Mavromatis K."/>
            <person name="Ivanova N."/>
            <person name="Brettin T."/>
            <person name="Detter J.C."/>
            <person name="Han C."/>
            <person name="Larimer F."/>
            <person name="Land M."/>
            <person name="Hauser L."/>
            <person name="Markowitz V."/>
            <person name="Cheng J.-F."/>
            <person name="Hugenholtz P."/>
            <person name="Woyke T."/>
            <person name="Wu D."/>
            <person name="Spring S."/>
            <person name="Schroeder M."/>
            <person name="Brambilla E."/>
            <person name="Klenk H.-P."/>
            <person name="Eisen J.A."/>
        </authorList>
    </citation>
    <scope>NUCLEOTIDE SEQUENCE [LARGE SCALE GENOMIC DNA]</scope>
    <source>
        <strain evidence="8">DSM 15978 / NBRC 107637 / DMS1</strain>
    </source>
</reference>
<dbReference type="GO" id="GO:0008237">
    <property type="term" value="F:metallopeptidase activity"/>
    <property type="evidence" value="ECO:0007669"/>
    <property type="project" value="UniProtKB-KW"/>
</dbReference>